<dbReference type="EMBL" id="SOEY01000034">
    <property type="protein sequence ID" value="TFB68146.1"/>
    <property type="molecule type" value="Genomic_DNA"/>
</dbReference>
<dbReference type="Pfam" id="PF01551">
    <property type="entry name" value="Peptidase_M23"/>
    <property type="match status" value="1"/>
</dbReference>
<proteinExistence type="predicted"/>
<dbReference type="CDD" id="cd12797">
    <property type="entry name" value="M23_peptidase"/>
    <property type="match status" value="1"/>
</dbReference>
<feature type="chain" id="PRO_5039631416" evidence="2">
    <location>
        <begin position="22"/>
        <end position="188"/>
    </location>
</feature>
<dbReference type="OrthoDB" id="5245088at2"/>
<evidence type="ECO:0000256" key="2">
    <source>
        <dbReference type="SAM" id="SignalP"/>
    </source>
</evidence>
<dbReference type="Proteomes" id="UP000298173">
    <property type="component" value="Unassembled WGS sequence"/>
</dbReference>
<dbReference type="InterPro" id="IPR016047">
    <property type="entry name" value="M23ase_b-sheet_dom"/>
</dbReference>
<dbReference type="GO" id="GO:0004222">
    <property type="term" value="F:metalloendopeptidase activity"/>
    <property type="evidence" value="ECO:0007669"/>
    <property type="project" value="TreeGrafter"/>
</dbReference>
<gene>
    <name evidence="4" type="ORF">E3O06_16715</name>
</gene>
<comment type="caution">
    <text evidence="4">The sequence shown here is derived from an EMBL/GenBank/DDBJ whole genome shotgun (WGS) entry which is preliminary data.</text>
</comment>
<sequence length="188" mass="19126">MQNLRAPAASALITVILILGAGSPTGATSSTPPGGAAPTRADAWRWPLAAPHPVTRAFLAPASPYAGGHRGIDLAAEAQQSVLAPHEGVVSFAGTVVDRPVLSITQPGDVIMTVEPVDAVVAVGDRVRAGQVIGTVGSGGHCPPGCLHLGVRLHGSYVSPLLYLEKLPRAVLLPTAPDATAPRSGPWR</sequence>
<dbReference type="PANTHER" id="PTHR21666">
    <property type="entry name" value="PEPTIDASE-RELATED"/>
    <property type="match status" value="1"/>
</dbReference>
<dbReference type="Gene3D" id="2.70.70.10">
    <property type="entry name" value="Glucose Permease (Domain IIA)"/>
    <property type="match status" value="1"/>
</dbReference>
<accession>A0A4R8UNA2</accession>
<dbReference type="SUPFAM" id="SSF51261">
    <property type="entry name" value="Duplicated hybrid motif"/>
    <property type="match status" value="1"/>
</dbReference>
<evidence type="ECO:0000313" key="5">
    <source>
        <dbReference type="Proteomes" id="UP000298173"/>
    </source>
</evidence>
<protein>
    <submittedName>
        <fullName evidence="4">M23 family metallopeptidase</fullName>
    </submittedName>
</protein>
<evidence type="ECO:0000256" key="1">
    <source>
        <dbReference type="ARBA" id="ARBA00022729"/>
    </source>
</evidence>
<reference evidence="4 5" key="1">
    <citation type="submission" date="2019-03" db="EMBL/GenBank/DDBJ databases">
        <title>Genomics of glacier-inhabiting Cryobacterium strains.</title>
        <authorList>
            <person name="Liu Q."/>
            <person name="Xin Y.-H."/>
        </authorList>
    </citation>
    <scope>NUCLEOTIDE SEQUENCE [LARGE SCALE GENOMIC DNA]</scope>
    <source>
        <strain evidence="4 5">HLT2-23</strain>
    </source>
</reference>
<evidence type="ECO:0000313" key="4">
    <source>
        <dbReference type="EMBL" id="TFB68146.1"/>
    </source>
</evidence>
<dbReference type="RefSeq" id="WP_134504573.1">
    <property type="nucleotide sequence ID" value="NZ_SOEY01000034.1"/>
</dbReference>
<dbReference type="AlphaFoldDB" id="A0A4R8UNA2"/>
<keyword evidence="1 2" id="KW-0732">Signal</keyword>
<feature type="signal peptide" evidence="2">
    <location>
        <begin position="1"/>
        <end position="21"/>
    </location>
</feature>
<feature type="domain" description="M23ase beta-sheet core" evidence="3">
    <location>
        <begin position="68"/>
        <end position="160"/>
    </location>
</feature>
<keyword evidence="5" id="KW-1185">Reference proteome</keyword>
<dbReference type="InterPro" id="IPR011055">
    <property type="entry name" value="Dup_hybrid_motif"/>
</dbReference>
<dbReference type="PANTHER" id="PTHR21666:SF289">
    <property type="entry name" value="L-ALA--D-GLU ENDOPEPTIDASE"/>
    <property type="match status" value="1"/>
</dbReference>
<organism evidence="4 5">
    <name type="scientific">Cryobacterium glaciale</name>
    <dbReference type="NCBI Taxonomy" id="1259145"/>
    <lineage>
        <taxon>Bacteria</taxon>
        <taxon>Bacillati</taxon>
        <taxon>Actinomycetota</taxon>
        <taxon>Actinomycetes</taxon>
        <taxon>Micrococcales</taxon>
        <taxon>Microbacteriaceae</taxon>
        <taxon>Cryobacterium</taxon>
    </lineage>
</organism>
<evidence type="ECO:0000259" key="3">
    <source>
        <dbReference type="Pfam" id="PF01551"/>
    </source>
</evidence>
<name>A0A4R8UNA2_9MICO</name>
<dbReference type="InterPro" id="IPR050570">
    <property type="entry name" value="Cell_wall_metabolism_enzyme"/>
</dbReference>